<dbReference type="WBParaSite" id="MBELARI_LOCUS15189">
    <property type="protein sequence ID" value="MBELARI_LOCUS15189"/>
    <property type="gene ID" value="MBELARI_LOCUS15189"/>
</dbReference>
<sequence length="188" mass="21024">MGRIVTESQWVPWYRRHSPPAFCFPCLPAYMGIWKARRAVLAAGLICFFIGAMMVFAALLICIAVECGGLGGVLFPLGLLLLIVGILLLHCGWAAHLLNDQGQMPMRKTVTTTTTTYSSDADPEEDDERDLGDAYKPPMPEVRQGFWQFDEETSWQAASNPYPIQSTLKYCLDRPDYCPDPAPVNRLH</sequence>
<dbReference type="WBParaSite" id="MBELARI_LOCUS18370">
    <property type="protein sequence ID" value="MBELARI_LOCUS18370"/>
    <property type="gene ID" value="MBELARI_LOCUS18370"/>
</dbReference>
<evidence type="ECO:0000256" key="2">
    <source>
        <dbReference type="SAM" id="Phobius"/>
    </source>
</evidence>
<keyword evidence="3" id="KW-1185">Reference proteome</keyword>
<feature type="compositionally biased region" description="Acidic residues" evidence="1">
    <location>
        <begin position="121"/>
        <end position="130"/>
    </location>
</feature>
<keyword evidence="2" id="KW-0472">Membrane</keyword>
<evidence type="ECO:0000313" key="4">
    <source>
        <dbReference type="WBParaSite" id="MBELARI_LOCUS15189"/>
    </source>
</evidence>
<proteinExistence type="predicted"/>
<keyword evidence="2" id="KW-0812">Transmembrane</keyword>
<protein>
    <submittedName>
        <fullName evidence="4 5">Uncharacterized protein</fullName>
    </submittedName>
</protein>
<keyword evidence="2" id="KW-1133">Transmembrane helix</keyword>
<organism evidence="3 4">
    <name type="scientific">Mesorhabditis belari</name>
    <dbReference type="NCBI Taxonomy" id="2138241"/>
    <lineage>
        <taxon>Eukaryota</taxon>
        <taxon>Metazoa</taxon>
        <taxon>Ecdysozoa</taxon>
        <taxon>Nematoda</taxon>
        <taxon>Chromadorea</taxon>
        <taxon>Rhabditida</taxon>
        <taxon>Rhabditina</taxon>
        <taxon>Rhabditomorpha</taxon>
        <taxon>Rhabditoidea</taxon>
        <taxon>Rhabditidae</taxon>
        <taxon>Mesorhabditinae</taxon>
        <taxon>Mesorhabditis</taxon>
    </lineage>
</organism>
<accession>A0AAF3EMC5</accession>
<feature type="transmembrane region" description="Helical" evidence="2">
    <location>
        <begin position="39"/>
        <end position="61"/>
    </location>
</feature>
<dbReference type="Proteomes" id="UP000887575">
    <property type="component" value="Unassembled WGS sequence"/>
</dbReference>
<reference evidence="4 5" key="1">
    <citation type="submission" date="2024-02" db="UniProtKB">
        <authorList>
            <consortium name="WormBaseParasite"/>
        </authorList>
    </citation>
    <scope>IDENTIFICATION</scope>
</reference>
<evidence type="ECO:0000313" key="5">
    <source>
        <dbReference type="WBParaSite" id="MBELARI_LOCUS18370"/>
    </source>
</evidence>
<evidence type="ECO:0000256" key="1">
    <source>
        <dbReference type="SAM" id="MobiDB-lite"/>
    </source>
</evidence>
<dbReference type="AlphaFoldDB" id="A0AAF3EMC5"/>
<evidence type="ECO:0000313" key="3">
    <source>
        <dbReference type="Proteomes" id="UP000887575"/>
    </source>
</evidence>
<feature type="transmembrane region" description="Helical" evidence="2">
    <location>
        <begin position="73"/>
        <end position="98"/>
    </location>
</feature>
<name>A0AAF3EMC5_9BILA</name>
<feature type="region of interest" description="Disordered" evidence="1">
    <location>
        <begin position="111"/>
        <end position="137"/>
    </location>
</feature>